<accession>A0A1F8EWY8</accession>
<dbReference type="GO" id="GO:0006396">
    <property type="term" value="P:RNA processing"/>
    <property type="evidence" value="ECO:0007669"/>
    <property type="project" value="InterPro"/>
</dbReference>
<protein>
    <recommendedName>
        <fullName evidence="8">Polyribonucleotide nucleotidyltransferase</fullName>
        <ecNumber evidence="8">2.7.7.8</ecNumber>
    </recommendedName>
    <alternativeName>
        <fullName evidence="8">Polynucleotide phosphorylase</fullName>
        <shortName evidence="8">PNPase</shortName>
    </alternativeName>
</protein>
<sequence length="710" mass="78423">MEVKKYEHEFAGKPLLIEIGKLAGQANGSCRIQYGETTVLVTATMSAHTKAGDYFPLTLDYEEKYYAAGKIKGSKWVKRETRPSEEAILAARLIDRSLRPRFNHNIRNEVQVVASILSFDGINDPDIPALFGASLALMISDIPFNGPVAACRVGRVAASSEASGEGRNGKLVFNPTYQERPLSDFDIVVAGTENKINMIETGAKIVPEKDIVDAVAKGFKEFQELIKLQKKIAQEVGKKKKELSVFTHDEPLALLVRGFAESKLEKALYAPGKGKSEFYEGLGQIKAELMGHIKEQFNEHPELMKKLNEAGEIFEEEIDRIVHRNILNEEKRPDGRKTDQLRDISAEVGIIPHSHGTGLFNRGTTQALSSLTLAAPGMEQWVETMEIELTKKRFMHHYVFPPFSVGEVGRMGGAGRREIGHGALAERALEPIIPSKEEFPYTIRVVSEILSSNGSSSMASVCGSTLAMMDGGVPIKSPAAGIAMGLMFDEKGEKYKVLTDIQGPEDHHGDMDLKVAGTREGVTAMQMDVKVEGIDEKILEKALEQAKKARLEILDHMAKAIESPRSDLSKFAPRVKTIKIDPDKIRMVIGPQGKVINEIIERTGVDIDIEQDGSVFITSDSPEGMEKAIKWIEMITYEAKPGDEFDGKVTRLMDFGAFVEFLPGQEGLVHVSEISSDHVRRPADVLKMGQSVHVTIKNIDEMGRVNLTMR</sequence>
<gene>
    <name evidence="8" type="primary">pnp</name>
    <name evidence="10" type="ORF">A2831_01445</name>
</gene>
<feature type="binding site" evidence="8">
    <location>
        <position position="512"/>
    </location>
    <ligand>
        <name>Mg(2+)</name>
        <dbReference type="ChEBI" id="CHEBI:18420"/>
    </ligand>
</feature>
<dbReference type="InterPro" id="IPR036345">
    <property type="entry name" value="ExoRNase_PH_dom2_sf"/>
</dbReference>
<dbReference type="Pfam" id="PF03726">
    <property type="entry name" value="PNPase"/>
    <property type="match status" value="1"/>
</dbReference>
<dbReference type="SUPFAM" id="SSF46915">
    <property type="entry name" value="Polynucleotide phosphorylase/guanosine pentaphosphate synthase (PNPase/GPSI), domain 3"/>
    <property type="match status" value="1"/>
</dbReference>
<dbReference type="InterPro" id="IPR036612">
    <property type="entry name" value="KH_dom_type_1_sf"/>
</dbReference>
<comment type="function">
    <text evidence="8">Involved in mRNA degradation. Catalyzes the phosphorolysis of single-stranded polyribonucleotides processively in the 3'- to 5'-direction.</text>
</comment>
<dbReference type="EMBL" id="MGJI01000009">
    <property type="protein sequence ID" value="OGN05384.1"/>
    <property type="molecule type" value="Genomic_DNA"/>
</dbReference>
<dbReference type="Gene3D" id="3.30.230.70">
    <property type="entry name" value="GHMP Kinase, N-terminal domain"/>
    <property type="match status" value="2"/>
</dbReference>
<evidence type="ECO:0000256" key="5">
    <source>
        <dbReference type="ARBA" id="ARBA00022723"/>
    </source>
</evidence>
<keyword evidence="2 8" id="KW-0963">Cytoplasm</keyword>
<evidence type="ECO:0000256" key="6">
    <source>
        <dbReference type="ARBA" id="ARBA00022842"/>
    </source>
</evidence>
<dbReference type="Pfam" id="PF00013">
    <property type="entry name" value="KH_1"/>
    <property type="match status" value="1"/>
</dbReference>
<dbReference type="STRING" id="1802668.A2831_01445"/>
<comment type="catalytic activity">
    <reaction evidence="8">
        <text>RNA(n+1) + phosphate = RNA(n) + a ribonucleoside 5'-diphosphate</text>
        <dbReference type="Rhea" id="RHEA:22096"/>
        <dbReference type="Rhea" id="RHEA-COMP:14527"/>
        <dbReference type="Rhea" id="RHEA-COMP:17342"/>
        <dbReference type="ChEBI" id="CHEBI:43474"/>
        <dbReference type="ChEBI" id="CHEBI:57930"/>
        <dbReference type="ChEBI" id="CHEBI:140395"/>
        <dbReference type="EC" id="2.7.7.8"/>
    </reaction>
</comment>
<evidence type="ECO:0000256" key="1">
    <source>
        <dbReference type="ARBA" id="ARBA00007404"/>
    </source>
</evidence>
<evidence type="ECO:0000313" key="10">
    <source>
        <dbReference type="EMBL" id="OGN05384.1"/>
    </source>
</evidence>
<dbReference type="PANTHER" id="PTHR11252">
    <property type="entry name" value="POLYRIBONUCLEOTIDE NUCLEOTIDYLTRANSFERASE"/>
    <property type="match status" value="1"/>
</dbReference>
<evidence type="ECO:0000256" key="2">
    <source>
        <dbReference type="ARBA" id="ARBA00022490"/>
    </source>
</evidence>
<dbReference type="InterPro" id="IPR020568">
    <property type="entry name" value="Ribosomal_Su5_D2-typ_SF"/>
</dbReference>
<dbReference type="SUPFAM" id="SSF54791">
    <property type="entry name" value="Eukaryotic type KH-domain (KH-domain type I)"/>
    <property type="match status" value="1"/>
</dbReference>
<dbReference type="InterPro" id="IPR027408">
    <property type="entry name" value="PNPase/RNase_PH_dom_sf"/>
</dbReference>
<dbReference type="Pfam" id="PF01138">
    <property type="entry name" value="RNase_PH"/>
    <property type="match status" value="2"/>
</dbReference>
<comment type="subcellular location">
    <subcellularLocation>
        <location evidence="8">Cytoplasm</location>
    </subcellularLocation>
</comment>
<dbReference type="InterPro" id="IPR012340">
    <property type="entry name" value="NA-bd_OB-fold"/>
</dbReference>
<dbReference type="GO" id="GO:0003723">
    <property type="term" value="F:RNA binding"/>
    <property type="evidence" value="ECO:0007669"/>
    <property type="project" value="UniProtKB-UniRule"/>
</dbReference>
<organism evidence="10 11">
    <name type="scientific">Candidatus Yanofskybacteria bacterium RIFCSPHIGHO2_01_FULL_44_17</name>
    <dbReference type="NCBI Taxonomy" id="1802668"/>
    <lineage>
        <taxon>Bacteria</taxon>
        <taxon>Candidatus Yanofskyibacteriota</taxon>
    </lineage>
</organism>
<dbReference type="EC" id="2.7.7.8" evidence="8"/>
<dbReference type="InterPro" id="IPR015848">
    <property type="entry name" value="PNPase_PH_RNA-bd_bac/org-type"/>
</dbReference>
<dbReference type="SMART" id="SM00322">
    <property type="entry name" value="KH"/>
    <property type="match status" value="1"/>
</dbReference>
<feature type="binding site" evidence="8">
    <location>
        <position position="506"/>
    </location>
    <ligand>
        <name>Mg(2+)</name>
        <dbReference type="ChEBI" id="CHEBI:18420"/>
    </ligand>
</feature>
<dbReference type="HAMAP" id="MF_01595">
    <property type="entry name" value="PNPase"/>
    <property type="match status" value="1"/>
</dbReference>
<keyword evidence="7 8" id="KW-0694">RNA-binding</keyword>
<dbReference type="SUPFAM" id="SSF50249">
    <property type="entry name" value="Nucleic acid-binding proteins"/>
    <property type="match status" value="1"/>
</dbReference>
<evidence type="ECO:0000256" key="8">
    <source>
        <dbReference type="HAMAP-Rule" id="MF_01595"/>
    </source>
</evidence>
<dbReference type="Pfam" id="PF00575">
    <property type="entry name" value="S1"/>
    <property type="match status" value="1"/>
</dbReference>
<dbReference type="Gene3D" id="2.40.50.140">
    <property type="entry name" value="Nucleic acid-binding proteins"/>
    <property type="match status" value="1"/>
</dbReference>
<dbReference type="SMART" id="SM00316">
    <property type="entry name" value="S1"/>
    <property type="match status" value="1"/>
</dbReference>
<evidence type="ECO:0000313" key="11">
    <source>
        <dbReference type="Proteomes" id="UP000177507"/>
    </source>
</evidence>
<dbReference type="SUPFAM" id="SSF55666">
    <property type="entry name" value="Ribonuclease PH domain 2-like"/>
    <property type="match status" value="2"/>
</dbReference>
<dbReference type="FunFam" id="3.30.1370.10:FF:000001">
    <property type="entry name" value="Polyribonucleotide nucleotidyltransferase"/>
    <property type="match status" value="1"/>
</dbReference>
<dbReference type="NCBIfam" id="NF008805">
    <property type="entry name" value="PRK11824.1"/>
    <property type="match status" value="1"/>
</dbReference>
<evidence type="ECO:0000256" key="3">
    <source>
        <dbReference type="ARBA" id="ARBA00022679"/>
    </source>
</evidence>
<comment type="similarity">
    <text evidence="1 8">Belongs to the polyribonucleotide nucleotidyltransferase family.</text>
</comment>
<dbReference type="InterPro" id="IPR036456">
    <property type="entry name" value="PNPase_PH_RNA-bd_sf"/>
</dbReference>
<dbReference type="GO" id="GO:0006402">
    <property type="term" value="P:mRNA catabolic process"/>
    <property type="evidence" value="ECO:0007669"/>
    <property type="project" value="UniProtKB-UniRule"/>
</dbReference>
<dbReference type="CDD" id="cd02393">
    <property type="entry name" value="KH-I_PNPase"/>
    <property type="match status" value="1"/>
</dbReference>
<dbReference type="NCBIfam" id="TIGR03591">
    <property type="entry name" value="polynuc_phos"/>
    <property type="match status" value="1"/>
</dbReference>
<dbReference type="Pfam" id="PF03725">
    <property type="entry name" value="RNase_PH_C"/>
    <property type="match status" value="2"/>
</dbReference>
<dbReference type="SUPFAM" id="SSF54211">
    <property type="entry name" value="Ribosomal protein S5 domain 2-like"/>
    <property type="match status" value="2"/>
</dbReference>
<dbReference type="InterPro" id="IPR001247">
    <property type="entry name" value="ExoRNase_PH_dom1"/>
</dbReference>
<comment type="cofactor">
    <cofactor evidence="8">
        <name>Mg(2+)</name>
        <dbReference type="ChEBI" id="CHEBI:18420"/>
    </cofactor>
</comment>
<dbReference type="PIRSF" id="PIRSF005499">
    <property type="entry name" value="PNPase"/>
    <property type="match status" value="1"/>
</dbReference>
<keyword evidence="4 8" id="KW-0548">Nucleotidyltransferase</keyword>
<keyword evidence="5 8" id="KW-0479">Metal-binding</keyword>
<dbReference type="PROSITE" id="PS50126">
    <property type="entry name" value="S1"/>
    <property type="match status" value="1"/>
</dbReference>
<reference evidence="10 11" key="1">
    <citation type="journal article" date="2016" name="Nat. Commun.">
        <title>Thousands of microbial genomes shed light on interconnected biogeochemical processes in an aquifer system.</title>
        <authorList>
            <person name="Anantharaman K."/>
            <person name="Brown C.T."/>
            <person name="Hug L.A."/>
            <person name="Sharon I."/>
            <person name="Castelle C.J."/>
            <person name="Probst A.J."/>
            <person name="Thomas B.C."/>
            <person name="Singh A."/>
            <person name="Wilkins M.J."/>
            <person name="Karaoz U."/>
            <person name="Brodie E.L."/>
            <person name="Williams K.H."/>
            <person name="Hubbard S.S."/>
            <person name="Banfield J.F."/>
        </authorList>
    </citation>
    <scope>NUCLEOTIDE SEQUENCE [LARGE SCALE GENOMIC DNA]</scope>
</reference>
<dbReference type="AlphaFoldDB" id="A0A1F8EWY8"/>
<evidence type="ECO:0000259" key="9">
    <source>
        <dbReference type="PROSITE" id="PS50126"/>
    </source>
</evidence>
<feature type="domain" description="S1 motif" evidence="9">
    <location>
        <begin position="642"/>
        <end position="710"/>
    </location>
</feature>
<dbReference type="CDD" id="cd11364">
    <property type="entry name" value="RNase_PH_PNPase_2"/>
    <property type="match status" value="1"/>
</dbReference>
<dbReference type="Proteomes" id="UP000177507">
    <property type="component" value="Unassembled WGS sequence"/>
</dbReference>
<dbReference type="InterPro" id="IPR015847">
    <property type="entry name" value="ExoRNase_PH_dom2"/>
</dbReference>
<dbReference type="FunFam" id="3.30.230.70:FF:000001">
    <property type="entry name" value="Polyribonucleotide nucleotidyltransferase"/>
    <property type="match status" value="1"/>
</dbReference>
<dbReference type="PANTHER" id="PTHR11252:SF0">
    <property type="entry name" value="POLYRIBONUCLEOTIDE NUCLEOTIDYLTRANSFERASE 1, MITOCHONDRIAL"/>
    <property type="match status" value="1"/>
</dbReference>
<dbReference type="GO" id="GO:0000287">
    <property type="term" value="F:magnesium ion binding"/>
    <property type="evidence" value="ECO:0007669"/>
    <property type="project" value="UniProtKB-UniRule"/>
</dbReference>
<evidence type="ECO:0000256" key="7">
    <source>
        <dbReference type="ARBA" id="ARBA00022884"/>
    </source>
</evidence>
<dbReference type="CDD" id="cd11363">
    <property type="entry name" value="RNase_PH_PNPase_1"/>
    <property type="match status" value="1"/>
</dbReference>
<dbReference type="Gene3D" id="3.30.1370.10">
    <property type="entry name" value="K Homology domain, type 1"/>
    <property type="match status" value="1"/>
</dbReference>
<proteinExistence type="inferred from homology"/>
<dbReference type="InterPro" id="IPR004087">
    <property type="entry name" value="KH_dom"/>
</dbReference>
<dbReference type="InterPro" id="IPR012162">
    <property type="entry name" value="PNPase"/>
</dbReference>
<dbReference type="GO" id="GO:0000175">
    <property type="term" value="F:3'-5'-RNA exonuclease activity"/>
    <property type="evidence" value="ECO:0007669"/>
    <property type="project" value="TreeGrafter"/>
</dbReference>
<name>A0A1F8EWY8_9BACT</name>
<dbReference type="InterPro" id="IPR003029">
    <property type="entry name" value="S1_domain"/>
</dbReference>
<dbReference type="GO" id="GO:0005829">
    <property type="term" value="C:cytosol"/>
    <property type="evidence" value="ECO:0007669"/>
    <property type="project" value="TreeGrafter"/>
</dbReference>
<dbReference type="GO" id="GO:0004654">
    <property type="term" value="F:polyribonucleotide nucleotidyltransferase activity"/>
    <property type="evidence" value="ECO:0007669"/>
    <property type="project" value="UniProtKB-UniRule"/>
</dbReference>
<dbReference type="PROSITE" id="PS50084">
    <property type="entry name" value="KH_TYPE_1"/>
    <property type="match status" value="1"/>
</dbReference>
<dbReference type="InterPro" id="IPR004088">
    <property type="entry name" value="KH_dom_type_1"/>
</dbReference>
<evidence type="ECO:0000256" key="4">
    <source>
        <dbReference type="ARBA" id="ARBA00022695"/>
    </source>
</evidence>
<comment type="caution">
    <text evidence="10">The sequence shown here is derived from an EMBL/GenBank/DDBJ whole genome shotgun (WGS) entry which is preliminary data.</text>
</comment>
<keyword evidence="6 8" id="KW-0460">Magnesium</keyword>
<keyword evidence="3 8" id="KW-0808">Transferase</keyword>
<dbReference type="FunFam" id="3.30.230.70:FF:000002">
    <property type="entry name" value="Polyribonucleotide nucleotidyltransferase"/>
    <property type="match status" value="1"/>
</dbReference>